<feature type="non-terminal residue" evidence="2">
    <location>
        <position position="177"/>
    </location>
</feature>
<feature type="compositionally biased region" description="Basic and acidic residues" evidence="1">
    <location>
        <begin position="96"/>
        <end position="107"/>
    </location>
</feature>
<feature type="compositionally biased region" description="Polar residues" evidence="1">
    <location>
        <begin position="33"/>
        <end position="61"/>
    </location>
</feature>
<organism evidence="2 3">
    <name type="scientific">Reticulomyxa filosa</name>
    <dbReference type="NCBI Taxonomy" id="46433"/>
    <lineage>
        <taxon>Eukaryota</taxon>
        <taxon>Sar</taxon>
        <taxon>Rhizaria</taxon>
        <taxon>Retaria</taxon>
        <taxon>Foraminifera</taxon>
        <taxon>Monothalamids</taxon>
        <taxon>Reticulomyxidae</taxon>
        <taxon>Reticulomyxa</taxon>
    </lineage>
</organism>
<sequence>MAHSPQSSLGTDDDYEDVEAELRKKDNPEDGDTGNNADSQQSMEIANQSVSNLKENESGNPIENEVGERTERSRTMVFRESFDADSAPKTGSMKKRTSDSSLRKGRTESVFSGNDNVILSRIKTNYGLGGSMDATGTGLEEAIQQEIAGNAGGPPLSPNAPPPMTAEEELEFRHDLE</sequence>
<comment type="caution">
    <text evidence="2">The sequence shown here is derived from an EMBL/GenBank/DDBJ whole genome shotgun (WGS) entry which is preliminary data.</text>
</comment>
<dbReference type="AlphaFoldDB" id="X6NCZ7"/>
<evidence type="ECO:0000313" key="3">
    <source>
        <dbReference type="Proteomes" id="UP000023152"/>
    </source>
</evidence>
<feature type="region of interest" description="Disordered" evidence="1">
    <location>
        <begin position="1"/>
        <end position="108"/>
    </location>
</feature>
<keyword evidence="3" id="KW-1185">Reference proteome</keyword>
<dbReference type="EMBL" id="ASPP01009721">
    <property type="protein sequence ID" value="ETO23768.1"/>
    <property type="molecule type" value="Genomic_DNA"/>
</dbReference>
<gene>
    <name evidence="2" type="ORF">RFI_13407</name>
</gene>
<dbReference type="Proteomes" id="UP000023152">
    <property type="component" value="Unassembled WGS sequence"/>
</dbReference>
<feature type="region of interest" description="Disordered" evidence="1">
    <location>
        <begin position="146"/>
        <end position="177"/>
    </location>
</feature>
<name>X6NCZ7_RETFI</name>
<feature type="compositionally biased region" description="Polar residues" evidence="1">
    <location>
        <begin position="1"/>
        <end position="10"/>
    </location>
</feature>
<evidence type="ECO:0000313" key="2">
    <source>
        <dbReference type="EMBL" id="ETO23768.1"/>
    </source>
</evidence>
<feature type="compositionally biased region" description="Pro residues" evidence="1">
    <location>
        <begin position="155"/>
        <end position="164"/>
    </location>
</feature>
<accession>X6NCZ7</accession>
<proteinExistence type="predicted"/>
<reference evidence="2 3" key="1">
    <citation type="journal article" date="2013" name="Curr. Biol.">
        <title>The Genome of the Foraminiferan Reticulomyxa filosa.</title>
        <authorList>
            <person name="Glockner G."/>
            <person name="Hulsmann N."/>
            <person name="Schleicher M."/>
            <person name="Noegel A.A."/>
            <person name="Eichinger L."/>
            <person name="Gallinger C."/>
            <person name="Pawlowski J."/>
            <person name="Sierra R."/>
            <person name="Euteneuer U."/>
            <person name="Pillet L."/>
            <person name="Moustafa A."/>
            <person name="Platzer M."/>
            <person name="Groth M."/>
            <person name="Szafranski K."/>
            <person name="Schliwa M."/>
        </authorList>
    </citation>
    <scope>NUCLEOTIDE SEQUENCE [LARGE SCALE GENOMIC DNA]</scope>
</reference>
<evidence type="ECO:0000256" key="1">
    <source>
        <dbReference type="SAM" id="MobiDB-lite"/>
    </source>
</evidence>
<protein>
    <submittedName>
        <fullName evidence="2">Uncharacterized protein</fullName>
    </submittedName>
</protein>